<protein>
    <recommendedName>
        <fullName evidence="1">Rab-GAP TBC domain-containing protein</fullName>
    </recommendedName>
</protein>
<dbReference type="GeneID" id="7442884"/>
<name>B8BT08_THAPS</name>
<dbReference type="FunFam" id="1.10.472.80:FF:000027">
    <property type="entry name" value="GTPase activating protein (Evi5)"/>
    <property type="match status" value="1"/>
</dbReference>
<dbReference type="RefSeq" id="XP_002285995.1">
    <property type="nucleotide sequence ID" value="XM_002285959.1"/>
</dbReference>
<dbReference type="HOGENOM" id="CLU_005350_0_0_1"/>
<dbReference type="InterPro" id="IPR050302">
    <property type="entry name" value="Rab_GAP_TBC_domain"/>
</dbReference>
<accession>B8BT08</accession>
<reference evidence="2 3" key="1">
    <citation type="journal article" date="2004" name="Science">
        <title>The genome of the diatom Thalassiosira pseudonana: ecology, evolution, and metabolism.</title>
        <authorList>
            <person name="Armbrust E.V."/>
            <person name="Berges J.A."/>
            <person name="Bowler C."/>
            <person name="Green B.R."/>
            <person name="Martinez D."/>
            <person name="Putnam N.H."/>
            <person name="Zhou S."/>
            <person name="Allen A.E."/>
            <person name="Apt K.E."/>
            <person name="Bechner M."/>
            <person name="Brzezinski M.A."/>
            <person name="Chaal B.K."/>
            <person name="Chiovitti A."/>
            <person name="Davis A.K."/>
            <person name="Demarest M.S."/>
            <person name="Detter J.C."/>
            <person name="Glavina T."/>
            <person name="Goodstein D."/>
            <person name="Hadi M.Z."/>
            <person name="Hellsten U."/>
            <person name="Hildebrand M."/>
            <person name="Jenkins B.D."/>
            <person name="Jurka J."/>
            <person name="Kapitonov V.V."/>
            <person name="Kroger N."/>
            <person name="Lau W.W."/>
            <person name="Lane T.W."/>
            <person name="Larimer F.W."/>
            <person name="Lippmeier J.C."/>
            <person name="Lucas S."/>
            <person name="Medina M."/>
            <person name="Montsant A."/>
            <person name="Obornik M."/>
            <person name="Parker M.S."/>
            <person name="Palenik B."/>
            <person name="Pazour G.J."/>
            <person name="Richardson P.M."/>
            <person name="Rynearson T.A."/>
            <person name="Saito M.A."/>
            <person name="Schwartz D.C."/>
            <person name="Thamatrakoln K."/>
            <person name="Valentin K."/>
            <person name="Vardi A."/>
            <person name="Wilkerson F.P."/>
            <person name="Rokhsar D.S."/>
        </authorList>
    </citation>
    <scope>NUCLEOTIDE SEQUENCE [LARGE SCALE GENOMIC DNA]</scope>
    <source>
        <strain evidence="2 3">CCMP1335</strain>
    </source>
</reference>
<dbReference type="eggNOG" id="KOG4436">
    <property type="taxonomic scope" value="Eukaryota"/>
</dbReference>
<dbReference type="InParanoid" id="B8BT08"/>
<dbReference type="PROSITE" id="PS50086">
    <property type="entry name" value="TBC_RABGAP"/>
    <property type="match status" value="1"/>
</dbReference>
<dbReference type="PANTHER" id="PTHR47219:SF9">
    <property type="entry name" value="GTPASE ACTIVATING PROTEIN AND CENTROSOME-ASSOCIATED, ISOFORM B"/>
    <property type="match status" value="1"/>
</dbReference>
<dbReference type="Proteomes" id="UP000001449">
    <property type="component" value="Chromosome 1"/>
</dbReference>
<dbReference type="Gene3D" id="1.10.472.80">
    <property type="entry name" value="Ypt/Rab-GAP domain of gyp1p, domain 3"/>
    <property type="match status" value="1"/>
</dbReference>
<gene>
    <name evidence="2" type="ORF">THAPSDRAFT_38973</name>
</gene>
<dbReference type="Gene3D" id="1.10.8.270">
    <property type="entry name" value="putative rabgap domain of human tbc1 domain family member 14 like domains"/>
    <property type="match status" value="1"/>
</dbReference>
<evidence type="ECO:0000313" key="3">
    <source>
        <dbReference type="Proteomes" id="UP000001449"/>
    </source>
</evidence>
<evidence type="ECO:0000313" key="2">
    <source>
        <dbReference type="EMBL" id="EED95636.1"/>
    </source>
</evidence>
<dbReference type="OMA" id="PMEANAF"/>
<dbReference type="KEGG" id="tps:THAPSDRAFT_38973"/>
<dbReference type="FunCoup" id="B8BT08">
    <property type="interactions" value="3"/>
</dbReference>
<organism evidence="2 3">
    <name type="scientific">Thalassiosira pseudonana</name>
    <name type="common">Marine diatom</name>
    <name type="synonym">Cyclotella nana</name>
    <dbReference type="NCBI Taxonomy" id="35128"/>
    <lineage>
        <taxon>Eukaryota</taxon>
        <taxon>Sar</taxon>
        <taxon>Stramenopiles</taxon>
        <taxon>Ochrophyta</taxon>
        <taxon>Bacillariophyta</taxon>
        <taxon>Coscinodiscophyceae</taxon>
        <taxon>Thalassiosirophycidae</taxon>
        <taxon>Thalassiosirales</taxon>
        <taxon>Thalassiosiraceae</taxon>
        <taxon>Thalassiosira</taxon>
    </lineage>
</organism>
<dbReference type="AlphaFoldDB" id="B8BT08"/>
<proteinExistence type="predicted"/>
<dbReference type="InterPro" id="IPR000195">
    <property type="entry name" value="Rab-GAP-TBC_dom"/>
</dbReference>
<dbReference type="FunFam" id="1.10.8.270:FF:000016">
    <property type="entry name" value="TBC1 domain family member 2A"/>
    <property type="match status" value="1"/>
</dbReference>
<dbReference type="SUPFAM" id="SSF47923">
    <property type="entry name" value="Ypt/Rab-GAP domain of gyp1p"/>
    <property type="match status" value="2"/>
</dbReference>
<dbReference type="GO" id="GO:0005096">
    <property type="term" value="F:GTPase activator activity"/>
    <property type="evidence" value="ECO:0000318"/>
    <property type="project" value="GO_Central"/>
</dbReference>
<evidence type="ECO:0000259" key="1">
    <source>
        <dbReference type="PROSITE" id="PS50086"/>
    </source>
</evidence>
<dbReference type="EMBL" id="CM000638">
    <property type="protein sequence ID" value="EED95636.1"/>
    <property type="molecule type" value="Genomic_DNA"/>
</dbReference>
<dbReference type="InterPro" id="IPR035969">
    <property type="entry name" value="Rab-GAP_TBC_sf"/>
</dbReference>
<feature type="domain" description="Rab-GAP TBC" evidence="1">
    <location>
        <begin position="1"/>
        <end position="166"/>
    </location>
</feature>
<reference evidence="2 3" key="2">
    <citation type="journal article" date="2008" name="Nature">
        <title>The Phaeodactylum genome reveals the evolutionary history of diatom genomes.</title>
        <authorList>
            <person name="Bowler C."/>
            <person name="Allen A.E."/>
            <person name="Badger J.H."/>
            <person name="Grimwood J."/>
            <person name="Jabbari K."/>
            <person name="Kuo A."/>
            <person name="Maheswari U."/>
            <person name="Martens C."/>
            <person name="Maumus F."/>
            <person name="Otillar R.P."/>
            <person name="Rayko E."/>
            <person name="Salamov A."/>
            <person name="Vandepoele K."/>
            <person name="Beszteri B."/>
            <person name="Gruber A."/>
            <person name="Heijde M."/>
            <person name="Katinka M."/>
            <person name="Mock T."/>
            <person name="Valentin K."/>
            <person name="Verret F."/>
            <person name="Berges J.A."/>
            <person name="Brownlee C."/>
            <person name="Cadoret J.P."/>
            <person name="Chiovitti A."/>
            <person name="Choi C.J."/>
            <person name="Coesel S."/>
            <person name="De Martino A."/>
            <person name="Detter J.C."/>
            <person name="Durkin C."/>
            <person name="Falciatore A."/>
            <person name="Fournet J."/>
            <person name="Haruta M."/>
            <person name="Huysman M.J."/>
            <person name="Jenkins B.D."/>
            <person name="Jiroutova K."/>
            <person name="Jorgensen R.E."/>
            <person name="Joubert Y."/>
            <person name="Kaplan A."/>
            <person name="Kroger N."/>
            <person name="Kroth P.G."/>
            <person name="La Roche J."/>
            <person name="Lindquist E."/>
            <person name="Lommer M."/>
            <person name="Martin-Jezequel V."/>
            <person name="Lopez P.J."/>
            <person name="Lucas S."/>
            <person name="Mangogna M."/>
            <person name="McGinnis K."/>
            <person name="Medlin L.K."/>
            <person name="Montsant A."/>
            <person name="Oudot-Le Secq M.P."/>
            <person name="Napoli C."/>
            <person name="Obornik M."/>
            <person name="Parker M.S."/>
            <person name="Petit J.L."/>
            <person name="Porcel B.M."/>
            <person name="Poulsen N."/>
            <person name="Robison M."/>
            <person name="Rychlewski L."/>
            <person name="Rynearson T.A."/>
            <person name="Schmutz J."/>
            <person name="Shapiro H."/>
            <person name="Siaut M."/>
            <person name="Stanley M."/>
            <person name="Sussman M.R."/>
            <person name="Taylor A.R."/>
            <person name="Vardi A."/>
            <person name="von Dassow P."/>
            <person name="Vyverman W."/>
            <person name="Willis A."/>
            <person name="Wyrwicz L.S."/>
            <person name="Rokhsar D.S."/>
            <person name="Weissenbach J."/>
            <person name="Armbrust E.V."/>
            <person name="Green B.R."/>
            <person name="Van de Peer Y."/>
            <person name="Grigoriev I.V."/>
        </authorList>
    </citation>
    <scope>NUCLEOTIDE SEQUENCE [LARGE SCALE GENOMIC DNA]</scope>
    <source>
        <strain evidence="2 3">CCMP1335</strain>
    </source>
</reference>
<dbReference type="Pfam" id="PF00566">
    <property type="entry name" value="RabGAP-TBC"/>
    <property type="match status" value="1"/>
</dbReference>
<keyword evidence="3" id="KW-1185">Reference proteome</keyword>
<dbReference type="PANTHER" id="PTHR47219">
    <property type="entry name" value="RAB GTPASE-ACTIVATING PROTEIN 1-LIKE"/>
    <property type="match status" value="1"/>
</dbReference>
<dbReference type="PaxDb" id="35128-Thaps38973"/>
<dbReference type="SMART" id="SM00164">
    <property type="entry name" value="TBC"/>
    <property type="match status" value="1"/>
</dbReference>
<sequence>MGGIASGQSIKGVIERDLHRTFPRHILFAGNNDINHLEGPAALRRLLYAYNVYDEEVGYCQGMNFIAAMFLTFLPEEEAFWMFVAVMNEEPYEMRELFLENMAGTHKSLFVADKLIQKLLPKLAYHFKRESIHISMFATQWVMTIFASTFPFDLVARVWDSFIVEGWKVVYRITLALLDYATPELLELSIEEVFDYFREFPQKIDGQAIINASLNIPLKNKLIRKYTDEWNKVQNRGNDIFHRKVSSDSNASSASGTRIIQRSKVIAKKMRASFRQNRRLSL</sequence>